<dbReference type="Proteomes" id="UP001161325">
    <property type="component" value="Unassembled WGS sequence"/>
</dbReference>
<evidence type="ECO:0000313" key="3">
    <source>
        <dbReference type="EMBL" id="GLC24148.1"/>
    </source>
</evidence>
<keyword evidence="1" id="KW-0812">Transmembrane</keyword>
<feature type="transmembrane region" description="Helical" evidence="1">
    <location>
        <begin position="255"/>
        <end position="276"/>
    </location>
</feature>
<proteinExistence type="predicted"/>
<dbReference type="RefSeq" id="WP_284348596.1">
    <property type="nucleotide sequence ID" value="NZ_BRXS01000001.1"/>
</dbReference>
<feature type="transmembrane region" description="Helical" evidence="1">
    <location>
        <begin position="215"/>
        <end position="235"/>
    </location>
</feature>
<reference evidence="3" key="1">
    <citation type="submission" date="2022-08" db="EMBL/GenBank/DDBJ databases">
        <title>Draft genome sequencing of Roseisolibacter agri AW1220.</title>
        <authorList>
            <person name="Tobiishi Y."/>
            <person name="Tonouchi A."/>
        </authorList>
    </citation>
    <scope>NUCLEOTIDE SEQUENCE</scope>
    <source>
        <strain evidence="3">AW1220</strain>
    </source>
</reference>
<feature type="transmembrane region" description="Helical" evidence="1">
    <location>
        <begin position="39"/>
        <end position="58"/>
    </location>
</feature>
<organism evidence="3 4">
    <name type="scientific">Roseisolibacter agri</name>
    <dbReference type="NCBI Taxonomy" id="2014610"/>
    <lineage>
        <taxon>Bacteria</taxon>
        <taxon>Pseudomonadati</taxon>
        <taxon>Gemmatimonadota</taxon>
        <taxon>Gemmatimonadia</taxon>
        <taxon>Gemmatimonadales</taxon>
        <taxon>Gemmatimonadaceae</taxon>
        <taxon>Roseisolibacter</taxon>
    </lineage>
</organism>
<keyword evidence="1" id="KW-0472">Membrane</keyword>
<dbReference type="Pfam" id="PF06724">
    <property type="entry name" value="DUF1206"/>
    <property type="match status" value="3"/>
</dbReference>
<comment type="caution">
    <text evidence="3">The sequence shown here is derived from an EMBL/GenBank/DDBJ whole genome shotgun (WGS) entry which is preliminary data.</text>
</comment>
<dbReference type="PROSITE" id="PS50890">
    <property type="entry name" value="PUA"/>
    <property type="match status" value="1"/>
</dbReference>
<feature type="domain" description="DUF1206" evidence="2">
    <location>
        <begin position="215"/>
        <end position="284"/>
    </location>
</feature>
<feature type="transmembrane region" description="Helical" evidence="1">
    <location>
        <begin position="164"/>
        <end position="181"/>
    </location>
</feature>
<protein>
    <submittedName>
        <fullName evidence="3">Membrane protein</fullName>
    </submittedName>
</protein>
<keyword evidence="1" id="KW-1133">Transmembrane helix</keyword>
<evidence type="ECO:0000256" key="1">
    <source>
        <dbReference type="SAM" id="Phobius"/>
    </source>
</evidence>
<feature type="domain" description="DUF1206" evidence="2">
    <location>
        <begin position="37"/>
        <end position="103"/>
    </location>
</feature>
<sequence>MGQNVNGMLGDAARQAAGGARRAIGESAPWLTRAARLGYAARGVVYVTLALIALQAALGRRQAEGQRGALREIASQPLGQFLLVVIAIGLLGYAAWRLIEAARGAEGEGSDAKGIGLRLAHAGSGLLYGSLAIQAIRLLQGAAQDTSDETRTEHWTARLMALPWGRLLVAAVGIGMLVYAGQQMRKAFKGKVVRHLDLRELGPDARRNVLRLGQFGTGARAVVFVIAGAFLVLAARSNDPTQAAGLPGALEALQAAPWGPWLMGLVALGLLAFGLFQIVQARYRVLQPVD</sequence>
<gene>
    <name evidence="3" type="ORF">rosag_06610</name>
</gene>
<evidence type="ECO:0000259" key="2">
    <source>
        <dbReference type="Pfam" id="PF06724"/>
    </source>
</evidence>
<name>A0AA37V980_9BACT</name>
<evidence type="ECO:0000313" key="4">
    <source>
        <dbReference type="Proteomes" id="UP001161325"/>
    </source>
</evidence>
<dbReference type="AlphaFoldDB" id="A0AA37V980"/>
<keyword evidence="4" id="KW-1185">Reference proteome</keyword>
<dbReference type="EMBL" id="BRXS01000001">
    <property type="protein sequence ID" value="GLC24148.1"/>
    <property type="molecule type" value="Genomic_DNA"/>
</dbReference>
<feature type="domain" description="DUF1206" evidence="2">
    <location>
        <begin position="121"/>
        <end position="189"/>
    </location>
</feature>
<feature type="transmembrane region" description="Helical" evidence="1">
    <location>
        <begin position="78"/>
        <end position="96"/>
    </location>
</feature>
<accession>A0AA37V980</accession>
<dbReference type="InterPro" id="IPR009597">
    <property type="entry name" value="DUF1206"/>
</dbReference>